<accession>A0ABD2QBN4</accession>
<dbReference type="SMART" id="SM00175">
    <property type="entry name" value="RAB"/>
    <property type="match status" value="1"/>
</dbReference>
<keyword evidence="3" id="KW-0378">Hydrolase</keyword>
<gene>
    <name evidence="5" type="ORF">Ciccas_004370</name>
</gene>
<sequence length="235" mass="27041">MATSPQLTHNGMNGFFPATFERNSTIRRKRNLTTEPVRILVAGSGEVGKTALVVRCLTRKFIGEYSSLDERYSDFKYKYYDVMEGEDMMVEVLDSSCKGSQERFTNTENLRWADAFIMVYAINDRESFDYLEILWNKIQVSRKNNQVPVFLVANKSDLNHRRQVSKEEGQVYSANNGWSFFETSTAEEPDRARQILGEVSRDIWSCKRKTKNFLDRVFGGIVYGLYPASLSTCHG</sequence>
<dbReference type="PANTHER" id="PTHR45704">
    <property type="entry name" value="RAS-LIKE FAMILY MEMBER 11"/>
    <property type="match status" value="1"/>
</dbReference>
<dbReference type="InterPro" id="IPR051065">
    <property type="entry name" value="Ras-related_GTPase"/>
</dbReference>
<protein>
    <recommendedName>
        <fullName evidence="2">small monomeric GTPase</fullName>
        <ecNumber evidence="2">3.6.5.2</ecNumber>
    </recommendedName>
</protein>
<dbReference type="NCBIfam" id="TIGR00231">
    <property type="entry name" value="small_GTP"/>
    <property type="match status" value="1"/>
</dbReference>
<dbReference type="InterPro" id="IPR005225">
    <property type="entry name" value="Small_GTP-bd"/>
</dbReference>
<evidence type="ECO:0000313" key="5">
    <source>
        <dbReference type="EMBL" id="KAL3316973.1"/>
    </source>
</evidence>
<organism evidence="5 6">
    <name type="scientific">Cichlidogyrus casuarinus</name>
    <dbReference type="NCBI Taxonomy" id="1844966"/>
    <lineage>
        <taxon>Eukaryota</taxon>
        <taxon>Metazoa</taxon>
        <taxon>Spiralia</taxon>
        <taxon>Lophotrochozoa</taxon>
        <taxon>Platyhelminthes</taxon>
        <taxon>Monogenea</taxon>
        <taxon>Monopisthocotylea</taxon>
        <taxon>Dactylogyridea</taxon>
        <taxon>Ancyrocephalidae</taxon>
        <taxon>Cichlidogyrus</taxon>
    </lineage>
</organism>
<dbReference type="EMBL" id="JBJKFK010000453">
    <property type="protein sequence ID" value="KAL3316973.1"/>
    <property type="molecule type" value="Genomic_DNA"/>
</dbReference>
<dbReference type="AlphaFoldDB" id="A0ABD2QBN4"/>
<dbReference type="PROSITE" id="PS51419">
    <property type="entry name" value="RAB"/>
    <property type="match status" value="1"/>
</dbReference>
<evidence type="ECO:0000256" key="2">
    <source>
        <dbReference type="ARBA" id="ARBA00011984"/>
    </source>
</evidence>
<dbReference type="SMART" id="SM00173">
    <property type="entry name" value="RAS"/>
    <property type="match status" value="1"/>
</dbReference>
<comment type="caution">
    <text evidence="5">The sequence shown here is derived from an EMBL/GenBank/DDBJ whole genome shotgun (WGS) entry which is preliminary data.</text>
</comment>
<dbReference type="SUPFAM" id="SSF52540">
    <property type="entry name" value="P-loop containing nucleoside triphosphate hydrolases"/>
    <property type="match status" value="1"/>
</dbReference>
<dbReference type="EC" id="3.6.5.2" evidence="2"/>
<comment type="similarity">
    <text evidence="1">Belongs to the small GTPase superfamily. Ras family.</text>
</comment>
<dbReference type="Proteomes" id="UP001626550">
    <property type="component" value="Unassembled WGS sequence"/>
</dbReference>
<evidence type="ECO:0000256" key="1">
    <source>
        <dbReference type="ARBA" id="ARBA00008344"/>
    </source>
</evidence>
<name>A0ABD2QBN4_9PLAT</name>
<dbReference type="PROSITE" id="PS51421">
    <property type="entry name" value="RAS"/>
    <property type="match status" value="1"/>
</dbReference>
<evidence type="ECO:0000256" key="4">
    <source>
        <dbReference type="ARBA" id="ARBA00048098"/>
    </source>
</evidence>
<comment type="catalytic activity">
    <reaction evidence="4">
        <text>GTP + H2O = GDP + phosphate + H(+)</text>
        <dbReference type="Rhea" id="RHEA:19669"/>
        <dbReference type="ChEBI" id="CHEBI:15377"/>
        <dbReference type="ChEBI" id="CHEBI:15378"/>
        <dbReference type="ChEBI" id="CHEBI:37565"/>
        <dbReference type="ChEBI" id="CHEBI:43474"/>
        <dbReference type="ChEBI" id="CHEBI:58189"/>
        <dbReference type="EC" id="3.6.5.2"/>
    </reaction>
</comment>
<evidence type="ECO:0000313" key="6">
    <source>
        <dbReference type="Proteomes" id="UP001626550"/>
    </source>
</evidence>
<dbReference type="PRINTS" id="PR00449">
    <property type="entry name" value="RASTRNSFRMNG"/>
</dbReference>
<dbReference type="InterPro" id="IPR027417">
    <property type="entry name" value="P-loop_NTPase"/>
</dbReference>
<dbReference type="InterPro" id="IPR001806">
    <property type="entry name" value="Small_GTPase"/>
</dbReference>
<dbReference type="Pfam" id="PF00071">
    <property type="entry name" value="Ras"/>
    <property type="match status" value="1"/>
</dbReference>
<evidence type="ECO:0000256" key="3">
    <source>
        <dbReference type="ARBA" id="ARBA00022801"/>
    </source>
</evidence>
<dbReference type="Gene3D" id="3.40.50.300">
    <property type="entry name" value="P-loop containing nucleotide triphosphate hydrolases"/>
    <property type="match status" value="1"/>
</dbReference>
<keyword evidence="6" id="KW-1185">Reference proteome</keyword>
<dbReference type="GO" id="GO:0003925">
    <property type="term" value="F:G protein activity"/>
    <property type="evidence" value="ECO:0007669"/>
    <property type="project" value="UniProtKB-EC"/>
</dbReference>
<reference evidence="5 6" key="1">
    <citation type="submission" date="2024-11" db="EMBL/GenBank/DDBJ databases">
        <title>Adaptive evolution of stress response genes in parasites aligns with host niche diversity.</title>
        <authorList>
            <person name="Hahn C."/>
            <person name="Resl P."/>
        </authorList>
    </citation>
    <scope>NUCLEOTIDE SEQUENCE [LARGE SCALE GENOMIC DNA]</scope>
    <source>
        <strain evidence="5">EGGRZ-B1_66</strain>
        <tissue evidence="5">Body</tissue>
    </source>
</reference>
<proteinExistence type="inferred from homology"/>